<feature type="region of interest" description="Disordered" evidence="2">
    <location>
        <begin position="88"/>
        <end position="121"/>
    </location>
</feature>
<comment type="pathway">
    <text evidence="1">Protein modification; protein ubiquitination.</text>
</comment>
<dbReference type="EMBL" id="CM000133">
    <property type="protein sequence ID" value="EAZ06621.1"/>
    <property type="molecule type" value="Genomic_DNA"/>
</dbReference>
<evidence type="ECO:0000256" key="2">
    <source>
        <dbReference type="SAM" id="MobiDB-lite"/>
    </source>
</evidence>
<protein>
    <submittedName>
        <fullName evidence="3">Uncharacterized protein</fullName>
    </submittedName>
</protein>
<name>A2YU60_ORYSI</name>
<evidence type="ECO:0000313" key="4">
    <source>
        <dbReference type="Proteomes" id="UP000007015"/>
    </source>
</evidence>
<dbReference type="STRING" id="39946.A2YU60"/>
<dbReference type="AlphaFoldDB" id="A2YU60"/>
<reference evidence="3 4" key="1">
    <citation type="journal article" date="2005" name="PLoS Biol.">
        <title>The genomes of Oryza sativa: a history of duplications.</title>
        <authorList>
            <person name="Yu J."/>
            <person name="Wang J."/>
            <person name="Lin W."/>
            <person name="Li S."/>
            <person name="Li H."/>
            <person name="Zhou J."/>
            <person name="Ni P."/>
            <person name="Dong W."/>
            <person name="Hu S."/>
            <person name="Zeng C."/>
            <person name="Zhang J."/>
            <person name="Zhang Y."/>
            <person name="Li R."/>
            <person name="Xu Z."/>
            <person name="Li S."/>
            <person name="Li X."/>
            <person name="Zheng H."/>
            <person name="Cong L."/>
            <person name="Lin L."/>
            <person name="Yin J."/>
            <person name="Geng J."/>
            <person name="Li G."/>
            <person name="Shi J."/>
            <person name="Liu J."/>
            <person name="Lv H."/>
            <person name="Li J."/>
            <person name="Wang J."/>
            <person name="Deng Y."/>
            <person name="Ran L."/>
            <person name="Shi X."/>
            <person name="Wang X."/>
            <person name="Wu Q."/>
            <person name="Li C."/>
            <person name="Ren X."/>
            <person name="Wang J."/>
            <person name="Wang X."/>
            <person name="Li D."/>
            <person name="Liu D."/>
            <person name="Zhang X."/>
            <person name="Ji Z."/>
            <person name="Zhao W."/>
            <person name="Sun Y."/>
            <person name="Zhang Z."/>
            <person name="Bao J."/>
            <person name="Han Y."/>
            <person name="Dong L."/>
            <person name="Ji J."/>
            <person name="Chen P."/>
            <person name="Wu S."/>
            <person name="Liu J."/>
            <person name="Xiao Y."/>
            <person name="Bu D."/>
            <person name="Tan J."/>
            <person name="Yang L."/>
            <person name="Ye C."/>
            <person name="Zhang J."/>
            <person name="Xu J."/>
            <person name="Zhou Y."/>
            <person name="Yu Y."/>
            <person name="Zhang B."/>
            <person name="Zhuang S."/>
            <person name="Wei H."/>
            <person name="Liu B."/>
            <person name="Lei M."/>
            <person name="Yu H."/>
            <person name="Li Y."/>
            <person name="Xu H."/>
            <person name="Wei S."/>
            <person name="He X."/>
            <person name="Fang L."/>
            <person name="Zhang Z."/>
            <person name="Zhang Y."/>
            <person name="Huang X."/>
            <person name="Su Z."/>
            <person name="Tong W."/>
            <person name="Li J."/>
            <person name="Tong Z."/>
            <person name="Li S."/>
            <person name="Ye J."/>
            <person name="Wang L."/>
            <person name="Fang L."/>
            <person name="Lei T."/>
            <person name="Chen C."/>
            <person name="Chen H."/>
            <person name="Xu Z."/>
            <person name="Li H."/>
            <person name="Huang H."/>
            <person name="Zhang F."/>
            <person name="Xu H."/>
            <person name="Li N."/>
            <person name="Zhao C."/>
            <person name="Li S."/>
            <person name="Dong L."/>
            <person name="Huang Y."/>
            <person name="Li L."/>
            <person name="Xi Y."/>
            <person name="Qi Q."/>
            <person name="Li W."/>
            <person name="Zhang B."/>
            <person name="Hu W."/>
            <person name="Zhang Y."/>
            <person name="Tian X."/>
            <person name="Jiao Y."/>
            <person name="Liang X."/>
            <person name="Jin J."/>
            <person name="Gao L."/>
            <person name="Zheng W."/>
            <person name="Hao B."/>
            <person name="Liu S."/>
            <person name="Wang W."/>
            <person name="Yuan L."/>
            <person name="Cao M."/>
            <person name="McDermott J."/>
            <person name="Samudrala R."/>
            <person name="Wang J."/>
            <person name="Wong G.K."/>
            <person name="Yang H."/>
        </authorList>
    </citation>
    <scope>NUCLEOTIDE SEQUENCE [LARGE SCALE GENOMIC DNA]</scope>
    <source>
        <strain evidence="4">cv. 93-11</strain>
    </source>
</reference>
<dbReference type="PANTHER" id="PTHR26379">
    <property type="entry name" value="BTB/POZ AND MATH DOMAIN-CONTAINING PROTEIN 1"/>
    <property type="match status" value="1"/>
</dbReference>
<dbReference type="PANTHER" id="PTHR26379:SF187">
    <property type="entry name" value="OS07G0655300 PROTEIN"/>
    <property type="match status" value="1"/>
</dbReference>
<dbReference type="InterPro" id="IPR011333">
    <property type="entry name" value="SKP1/BTB/POZ_sf"/>
</dbReference>
<dbReference type="InterPro" id="IPR045005">
    <property type="entry name" value="BPM1-6"/>
</dbReference>
<dbReference type="Gramene" id="BGIOSGA027145-TA">
    <property type="protein sequence ID" value="BGIOSGA027145-PA"/>
    <property type="gene ID" value="BGIOSGA027145"/>
</dbReference>
<sequence length="121" mass="13088">MEPDACGAMLRFAYDDTLPELPGNSERDATGVHMAQHLLAAADLYRMDALSQACRDRLARCVTPATAADTYALADRLGLRLLKAAVVGTSPPPARAASRPSRTARGSGGSRRPTRRPQRRW</sequence>
<dbReference type="Gene3D" id="3.30.710.10">
    <property type="entry name" value="Potassium Channel Kv1.1, Chain A"/>
    <property type="match status" value="1"/>
</dbReference>
<accession>A2YU60</accession>
<feature type="compositionally biased region" description="Low complexity" evidence="2">
    <location>
        <begin position="95"/>
        <end position="105"/>
    </location>
</feature>
<keyword evidence="4" id="KW-1185">Reference proteome</keyword>
<organism evidence="3 4">
    <name type="scientific">Oryza sativa subsp. indica</name>
    <name type="common">Rice</name>
    <dbReference type="NCBI Taxonomy" id="39946"/>
    <lineage>
        <taxon>Eukaryota</taxon>
        <taxon>Viridiplantae</taxon>
        <taxon>Streptophyta</taxon>
        <taxon>Embryophyta</taxon>
        <taxon>Tracheophyta</taxon>
        <taxon>Spermatophyta</taxon>
        <taxon>Magnoliopsida</taxon>
        <taxon>Liliopsida</taxon>
        <taxon>Poales</taxon>
        <taxon>Poaceae</taxon>
        <taxon>BOP clade</taxon>
        <taxon>Oryzoideae</taxon>
        <taxon>Oryzeae</taxon>
        <taxon>Oryzinae</taxon>
        <taxon>Oryza</taxon>
        <taxon>Oryza sativa</taxon>
    </lineage>
</organism>
<dbReference type="HOGENOM" id="CLU_004253_9_5_1"/>
<dbReference type="SUPFAM" id="SSF54695">
    <property type="entry name" value="POZ domain"/>
    <property type="match status" value="1"/>
</dbReference>
<feature type="compositionally biased region" description="Basic residues" evidence="2">
    <location>
        <begin position="112"/>
        <end position="121"/>
    </location>
</feature>
<evidence type="ECO:0000256" key="1">
    <source>
        <dbReference type="ARBA" id="ARBA00004906"/>
    </source>
</evidence>
<proteinExistence type="predicted"/>
<gene>
    <name evidence="3" type="ORF">OsI_28871</name>
</gene>
<dbReference type="Proteomes" id="UP000007015">
    <property type="component" value="Chromosome 8"/>
</dbReference>
<evidence type="ECO:0000313" key="3">
    <source>
        <dbReference type="EMBL" id="EAZ06621.1"/>
    </source>
</evidence>
<dbReference type="GO" id="GO:0016567">
    <property type="term" value="P:protein ubiquitination"/>
    <property type="evidence" value="ECO:0007669"/>
    <property type="project" value="InterPro"/>
</dbReference>